<evidence type="ECO:0000256" key="3">
    <source>
        <dbReference type="SAM" id="MobiDB-lite"/>
    </source>
</evidence>
<dbReference type="KEGG" id="gat:120821787"/>
<dbReference type="Ensembl" id="ENSGACT00000027155.2">
    <property type="protein sequence ID" value="ENSGACP00000027103.2"/>
    <property type="gene ID" value="ENSGACG00000020496.2"/>
</dbReference>
<evidence type="ECO:0000313" key="5">
    <source>
        <dbReference type="Proteomes" id="UP000007635"/>
    </source>
</evidence>
<feature type="compositionally biased region" description="Polar residues" evidence="3">
    <location>
        <begin position="80"/>
        <end position="91"/>
    </location>
</feature>
<dbReference type="STRING" id="69293.ENSGACP00000027103"/>
<dbReference type="OMA" id="TEMMMLN"/>
<evidence type="ECO:0000256" key="1">
    <source>
        <dbReference type="ARBA" id="ARBA00023054"/>
    </source>
</evidence>
<dbReference type="GO" id="GO:0047496">
    <property type="term" value="P:vesicle transport along microtubule"/>
    <property type="evidence" value="ECO:0007669"/>
    <property type="project" value="TreeGrafter"/>
</dbReference>
<evidence type="ECO:0000313" key="4">
    <source>
        <dbReference type="Ensembl" id="ENSGACP00000027103.2"/>
    </source>
</evidence>
<proteinExistence type="predicted"/>
<organism evidence="4 5">
    <name type="scientific">Gasterosteus aculeatus aculeatus</name>
    <name type="common">three-spined stickleback</name>
    <dbReference type="NCBI Taxonomy" id="481459"/>
    <lineage>
        <taxon>Eukaryota</taxon>
        <taxon>Metazoa</taxon>
        <taxon>Chordata</taxon>
        <taxon>Craniata</taxon>
        <taxon>Vertebrata</taxon>
        <taxon>Euteleostomi</taxon>
        <taxon>Actinopterygii</taxon>
        <taxon>Neopterygii</taxon>
        <taxon>Teleostei</taxon>
        <taxon>Neoteleostei</taxon>
        <taxon>Acanthomorphata</taxon>
        <taxon>Eupercaria</taxon>
        <taxon>Perciformes</taxon>
        <taxon>Cottioidei</taxon>
        <taxon>Gasterosteales</taxon>
        <taxon>Gasterosteidae</taxon>
        <taxon>Gasterosteus</taxon>
    </lineage>
</organism>
<feature type="compositionally biased region" description="Polar residues" evidence="3">
    <location>
        <begin position="1"/>
        <end position="11"/>
    </location>
</feature>
<dbReference type="Bgee" id="ENSGACG00000020496">
    <property type="expression patterns" value="Expressed in pharyngeal gill and 2 other cell types or tissues"/>
</dbReference>
<reference evidence="4" key="2">
    <citation type="submission" date="2025-08" db="UniProtKB">
        <authorList>
            <consortium name="Ensembl"/>
        </authorList>
    </citation>
    <scope>IDENTIFICATION</scope>
</reference>
<dbReference type="RefSeq" id="XP_040036741.1">
    <property type="nucleotide sequence ID" value="XM_040180807.1"/>
</dbReference>
<dbReference type="GeneTree" id="ENSGT00940000165761"/>
<dbReference type="GeneID" id="120821787"/>
<feature type="compositionally biased region" description="Basic and acidic residues" evidence="3">
    <location>
        <begin position="53"/>
        <end position="63"/>
    </location>
</feature>
<dbReference type="PANTHER" id="PTHR32123:SF10">
    <property type="entry name" value="BICD FAMILY-LIKE CARGO ADAPTER 1-RELATED"/>
    <property type="match status" value="1"/>
</dbReference>
<dbReference type="InterPro" id="IPR051149">
    <property type="entry name" value="Spindly/BICDR_Dynein_Adapter"/>
</dbReference>
<feature type="compositionally biased region" description="Acidic residues" evidence="3">
    <location>
        <begin position="64"/>
        <end position="77"/>
    </location>
</feature>
<feature type="region of interest" description="Disordered" evidence="3">
    <location>
        <begin position="34"/>
        <end position="141"/>
    </location>
</feature>
<feature type="region of interest" description="Disordered" evidence="3">
    <location>
        <begin position="343"/>
        <end position="446"/>
    </location>
</feature>
<keyword evidence="1 2" id="KW-0175">Coiled coil</keyword>
<protein>
    <submittedName>
        <fullName evidence="4">Bicaudal-D-related protein 2-like</fullName>
    </submittedName>
</protein>
<feature type="coiled-coil region" evidence="2">
    <location>
        <begin position="275"/>
        <end position="309"/>
    </location>
</feature>
<name>G3QB37_GASAC</name>
<feature type="compositionally biased region" description="Polar residues" evidence="3">
    <location>
        <begin position="368"/>
        <end position="386"/>
    </location>
</feature>
<sequence>MEHTQSFSALNQRLRPKPPIEQVYTSLNRLEELKASSPRIKSAPDSTTVLAELEAKASKTKPEDDSEREDPSSDEDNCPGLSNNPIHITESNIHELIDDNGSLSSSEEEDPPGEPPSDGSGLSSQAVASDAEGERPLQSGRVIETLPDLINSGKPLSRRRTLGHVSETLKEVRREVELSRKRSIRLKAQVDKLQESSDRPGWSLHRERVKEEVLSILGLLRPLTESGSSPRPKTSRGENHLDTSLAELQNVARKLAISHTKQLKSGKGAEESTILQQALRDRDEAMEKKKAMEAELLRSKTELMVLNNQLLEAVQKRLELALELETWKEDVQRILHQQLQSQQQAEQAQKKPSGLRTLSRNIKVPIQRPSNFPLSRPVSPTTNHNQIYIPRAAVSTSPNPSPSPSTPRKWMDRLRRKKNGPDGGQGAAELESEVRGDAGFKVISLD</sequence>
<reference evidence="4 5" key="1">
    <citation type="journal article" date="2021" name="G3 (Bethesda)">
        <title>Improved contiguity of the threespine stickleback genome using long-read sequencing.</title>
        <authorList>
            <person name="Nath S."/>
            <person name="Shaw D.E."/>
            <person name="White M.A."/>
        </authorList>
    </citation>
    <scope>NUCLEOTIDE SEQUENCE [LARGE SCALE GENOMIC DNA]</scope>
    <source>
        <strain evidence="4 5">Lake Benthic</strain>
    </source>
</reference>
<dbReference type="PANTHER" id="PTHR32123">
    <property type="entry name" value="BICD FAMILY-LIKE CARGO ADAPTER"/>
    <property type="match status" value="1"/>
</dbReference>
<accession>G3QB37</accession>
<keyword evidence="5" id="KW-1185">Reference proteome</keyword>
<dbReference type="CTD" id="100334848"/>
<evidence type="ECO:0000256" key="2">
    <source>
        <dbReference type="SAM" id="Coils"/>
    </source>
</evidence>
<dbReference type="InParanoid" id="G3QB37"/>
<reference evidence="4" key="3">
    <citation type="submission" date="2025-09" db="UniProtKB">
        <authorList>
            <consortium name="Ensembl"/>
        </authorList>
    </citation>
    <scope>IDENTIFICATION</scope>
</reference>
<dbReference type="Proteomes" id="UP000007635">
    <property type="component" value="Chromosome VII"/>
</dbReference>
<feature type="region of interest" description="Disordered" evidence="3">
    <location>
        <begin position="1"/>
        <end position="20"/>
    </location>
</feature>
<dbReference type="GO" id="GO:0055107">
    <property type="term" value="P:Golgi to secretory granule transport"/>
    <property type="evidence" value="ECO:0007669"/>
    <property type="project" value="TreeGrafter"/>
</dbReference>
<dbReference type="AlphaFoldDB" id="G3QB37"/>